<evidence type="ECO:0000256" key="8">
    <source>
        <dbReference type="ARBA" id="ARBA00023170"/>
    </source>
</evidence>
<dbReference type="GO" id="GO:0005886">
    <property type="term" value="C:plasma membrane"/>
    <property type="evidence" value="ECO:0007669"/>
    <property type="project" value="UniProtKB-SubCell"/>
</dbReference>
<dbReference type="Pfam" id="PF00002">
    <property type="entry name" value="7tm_2"/>
    <property type="match status" value="1"/>
</dbReference>
<feature type="transmembrane region" description="Helical" evidence="10">
    <location>
        <begin position="121"/>
        <end position="140"/>
    </location>
</feature>
<evidence type="ECO:0008006" key="15">
    <source>
        <dbReference type="Google" id="ProtNLM"/>
    </source>
</evidence>
<evidence type="ECO:0000313" key="13">
    <source>
        <dbReference type="EMBL" id="KAK9876593.1"/>
    </source>
</evidence>
<dbReference type="SUPFAM" id="SSF81321">
    <property type="entry name" value="Family A G protein-coupled receptor-like"/>
    <property type="match status" value="1"/>
</dbReference>
<gene>
    <name evidence="13" type="ORF">WA026_013972</name>
</gene>
<dbReference type="InterPro" id="IPR001879">
    <property type="entry name" value="GPCR_2_extracellular_dom"/>
</dbReference>
<evidence type="ECO:0000256" key="2">
    <source>
        <dbReference type="ARBA" id="ARBA00005314"/>
    </source>
</evidence>
<keyword evidence="8" id="KW-0675">Receptor</keyword>
<feature type="transmembrane region" description="Helical" evidence="10">
    <location>
        <begin position="236"/>
        <end position="255"/>
    </location>
</feature>
<proteinExistence type="inferred from homology"/>
<dbReference type="InterPro" id="IPR000832">
    <property type="entry name" value="GPCR_2_secretin-like"/>
</dbReference>
<dbReference type="Gene3D" id="4.10.1240.10">
    <property type="entry name" value="GPCR, family 2, extracellular hormone receptor domain"/>
    <property type="match status" value="1"/>
</dbReference>
<reference evidence="13 14" key="1">
    <citation type="submission" date="2023-03" db="EMBL/GenBank/DDBJ databases">
        <title>Genome insight into feeding habits of ladybird beetles.</title>
        <authorList>
            <person name="Li H.-S."/>
            <person name="Huang Y.-H."/>
            <person name="Pang H."/>
        </authorList>
    </citation>
    <scope>NUCLEOTIDE SEQUENCE [LARGE SCALE GENOMIC DNA]</scope>
    <source>
        <strain evidence="13">SYSU_2023b</strain>
        <tissue evidence="13">Whole body</tissue>
    </source>
</reference>
<evidence type="ECO:0000259" key="12">
    <source>
        <dbReference type="PROSITE" id="PS50261"/>
    </source>
</evidence>
<dbReference type="EMBL" id="JARQZJ010000037">
    <property type="protein sequence ID" value="KAK9876593.1"/>
    <property type="molecule type" value="Genomic_DNA"/>
</dbReference>
<dbReference type="SMART" id="SM00008">
    <property type="entry name" value="HormR"/>
    <property type="match status" value="1"/>
</dbReference>
<keyword evidence="14" id="KW-1185">Reference proteome</keyword>
<protein>
    <recommendedName>
        <fullName evidence="15">Parathyroid hormone/parathyroid hormone-related peptide receptor</fullName>
    </recommendedName>
</protein>
<dbReference type="GO" id="GO:0007166">
    <property type="term" value="P:cell surface receptor signaling pathway"/>
    <property type="evidence" value="ECO:0007669"/>
    <property type="project" value="InterPro"/>
</dbReference>
<evidence type="ECO:0000256" key="1">
    <source>
        <dbReference type="ARBA" id="ARBA00004651"/>
    </source>
</evidence>
<evidence type="ECO:0000256" key="3">
    <source>
        <dbReference type="ARBA" id="ARBA00022475"/>
    </source>
</evidence>
<organism evidence="13 14">
    <name type="scientific">Henosepilachna vigintioctopunctata</name>
    <dbReference type="NCBI Taxonomy" id="420089"/>
    <lineage>
        <taxon>Eukaryota</taxon>
        <taxon>Metazoa</taxon>
        <taxon>Ecdysozoa</taxon>
        <taxon>Arthropoda</taxon>
        <taxon>Hexapoda</taxon>
        <taxon>Insecta</taxon>
        <taxon>Pterygota</taxon>
        <taxon>Neoptera</taxon>
        <taxon>Endopterygota</taxon>
        <taxon>Coleoptera</taxon>
        <taxon>Polyphaga</taxon>
        <taxon>Cucujiformia</taxon>
        <taxon>Coccinelloidea</taxon>
        <taxon>Coccinellidae</taxon>
        <taxon>Epilachninae</taxon>
        <taxon>Epilachnini</taxon>
        <taxon>Henosepilachna</taxon>
    </lineage>
</organism>
<sequence length="431" mass="50158">MESNEQWNHTDLLKEWGRKCLKNAQLKNRTEKFKFCPTVYDGILCWKKTKAGDIAVQSCFSNELLRPSLAGFASLPCGTNGKWYTPNGTANYTQCGKFYVYNNDKHIYSQWLPILQKCTHIGYTISIVSLIFALIIFIYLKRLHCARNYLHMHLFISSIMRSLMSLVKDVLFVNGTSLFTETSYMNGELTIWFCKVFISLRQYFILTNYMMLLMEGIYLHNLIFLKLFSDKTSVKIYVLTGWVLPISFVVPWVVLRTTNKSGFCWTMMDKTSLLLEIPIGIIVIINFILFILIVRILCLKLNSIFVQQRKVKYRKLVKATLILLPLFGVPYTISVIMYFYVSKDKTLEIVWLFFDQGFTAFQGFLAALAYCLFNSDVQSEIKRRYHCLLDKKELKRSRTISHTLQSFVPNGDDLTEIQQCTIENGKQETKL</sequence>
<keyword evidence="3" id="KW-1003">Cell membrane</keyword>
<name>A0AAW1U229_9CUCU</name>
<keyword evidence="9" id="KW-0807">Transducer</keyword>
<dbReference type="GO" id="GO:0008528">
    <property type="term" value="F:G protein-coupled peptide receptor activity"/>
    <property type="evidence" value="ECO:0007669"/>
    <property type="project" value="TreeGrafter"/>
</dbReference>
<evidence type="ECO:0000256" key="4">
    <source>
        <dbReference type="ARBA" id="ARBA00022692"/>
    </source>
</evidence>
<keyword evidence="5 10" id="KW-1133">Transmembrane helix</keyword>
<dbReference type="GO" id="GO:0007188">
    <property type="term" value="P:adenylate cyclase-modulating G protein-coupled receptor signaling pathway"/>
    <property type="evidence" value="ECO:0007669"/>
    <property type="project" value="TreeGrafter"/>
</dbReference>
<dbReference type="PANTHER" id="PTHR45620:SF1">
    <property type="entry name" value="G-PROTEIN COUPLED RECEPTORS FAMILY 2 PROFILE 2 DOMAIN-CONTAINING PROTEIN"/>
    <property type="match status" value="1"/>
</dbReference>
<evidence type="ECO:0000256" key="5">
    <source>
        <dbReference type="ARBA" id="ARBA00022989"/>
    </source>
</evidence>
<evidence type="ECO:0000313" key="14">
    <source>
        <dbReference type="Proteomes" id="UP001431783"/>
    </source>
</evidence>
<feature type="domain" description="G-protein coupled receptors family 2 profile 1" evidence="11">
    <location>
        <begin position="19"/>
        <end position="99"/>
    </location>
</feature>
<dbReference type="GO" id="GO:0017046">
    <property type="term" value="F:peptide hormone binding"/>
    <property type="evidence" value="ECO:0007669"/>
    <property type="project" value="TreeGrafter"/>
</dbReference>
<keyword evidence="6" id="KW-0297">G-protein coupled receptor</keyword>
<dbReference type="PROSITE" id="PS50227">
    <property type="entry name" value="G_PROTEIN_RECEP_F2_3"/>
    <property type="match status" value="1"/>
</dbReference>
<keyword evidence="4 10" id="KW-0812">Transmembrane</keyword>
<dbReference type="InterPro" id="IPR036445">
    <property type="entry name" value="GPCR_2_extracell_dom_sf"/>
</dbReference>
<dbReference type="Pfam" id="PF02793">
    <property type="entry name" value="HRM"/>
    <property type="match status" value="1"/>
</dbReference>
<feature type="transmembrane region" description="Helical" evidence="10">
    <location>
        <begin position="353"/>
        <end position="373"/>
    </location>
</feature>
<evidence type="ECO:0000256" key="7">
    <source>
        <dbReference type="ARBA" id="ARBA00023136"/>
    </source>
</evidence>
<evidence type="ECO:0000256" key="10">
    <source>
        <dbReference type="SAM" id="Phobius"/>
    </source>
</evidence>
<dbReference type="InterPro" id="IPR050332">
    <property type="entry name" value="GPCR_2"/>
</dbReference>
<comment type="subcellular location">
    <subcellularLocation>
        <location evidence="1">Cell membrane</location>
        <topology evidence="1">Multi-pass membrane protein</topology>
    </subcellularLocation>
</comment>
<feature type="transmembrane region" description="Helical" evidence="10">
    <location>
        <begin position="319"/>
        <end position="341"/>
    </location>
</feature>
<dbReference type="Proteomes" id="UP001431783">
    <property type="component" value="Unassembled WGS sequence"/>
</dbReference>
<dbReference type="InterPro" id="IPR017981">
    <property type="entry name" value="GPCR_2-like_7TM"/>
</dbReference>
<evidence type="ECO:0000259" key="11">
    <source>
        <dbReference type="PROSITE" id="PS50227"/>
    </source>
</evidence>
<dbReference type="PRINTS" id="PR00249">
    <property type="entry name" value="GPCRSECRETIN"/>
</dbReference>
<dbReference type="SUPFAM" id="SSF111418">
    <property type="entry name" value="Hormone receptor domain"/>
    <property type="match status" value="1"/>
</dbReference>
<dbReference type="AlphaFoldDB" id="A0AAW1U229"/>
<evidence type="ECO:0000256" key="9">
    <source>
        <dbReference type="ARBA" id="ARBA00023224"/>
    </source>
</evidence>
<feature type="transmembrane region" description="Helical" evidence="10">
    <location>
        <begin position="275"/>
        <end position="298"/>
    </location>
</feature>
<dbReference type="Gene3D" id="1.20.1070.10">
    <property type="entry name" value="Rhodopsin 7-helix transmembrane proteins"/>
    <property type="match status" value="1"/>
</dbReference>
<accession>A0AAW1U229</accession>
<comment type="caution">
    <text evidence="13">The sequence shown here is derived from an EMBL/GenBank/DDBJ whole genome shotgun (WGS) entry which is preliminary data.</text>
</comment>
<dbReference type="PROSITE" id="PS50261">
    <property type="entry name" value="G_PROTEIN_RECEP_F2_4"/>
    <property type="match status" value="1"/>
</dbReference>
<feature type="transmembrane region" description="Helical" evidence="10">
    <location>
        <begin position="203"/>
        <end position="224"/>
    </location>
</feature>
<comment type="similarity">
    <text evidence="2">Belongs to the G-protein coupled receptor 2 family.</text>
</comment>
<dbReference type="PANTHER" id="PTHR45620">
    <property type="entry name" value="PDF RECEPTOR-LIKE PROTEIN-RELATED"/>
    <property type="match status" value="1"/>
</dbReference>
<feature type="domain" description="G-protein coupled receptors family 2 profile 2" evidence="12">
    <location>
        <begin position="115"/>
        <end position="374"/>
    </location>
</feature>
<evidence type="ECO:0000256" key="6">
    <source>
        <dbReference type="ARBA" id="ARBA00023040"/>
    </source>
</evidence>
<keyword evidence="7 10" id="KW-0472">Membrane</keyword>